<organism evidence="1 4">
    <name type="scientific">Sulfolobus acidocaldarius</name>
    <dbReference type="NCBI Taxonomy" id="2285"/>
    <lineage>
        <taxon>Archaea</taxon>
        <taxon>Thermoproteota</taxon>
        <taxon>Thermoprotei</taxon>
        <taxon>Sulfolobales</taxon>
        <taxon>Sulfolobaceae</taxon>
        <taxon>Sulfolobus</taxon>
    </lineage>
</organism>
<protein>
    <submittedName>
        <fullName evidence="1">Peroxiredoxin</fullName>
    </submittedName>
</protein>
<accession>A0A0U3FB10</accession>
<proteinExistence type="predicted"/>
<reference evidence="3 4" key="1">
    <citation type="submission" date="2015-12" db="EMBL/GenBank/DDBJ databases">
        <title>A stable core within a dynamic pangenome in Sulfolobus acidocaldarius.</title>
        <authorList>
            <person name="Anderson R."/>
            <person name="Kouris A."/>
            <person name="Seward C."/>
            <person name="Campbell K."/>
            <person name="Whitaker R."/>
        </authorList>
    </citation>
    <scope>NUCLEOTIDE SEQUENCE [LARGE SCALE GENOMIC DNA]</scope>
    <source>
        <strain evidence="1 4">GG12-C01-09</strain>
        <strain evidence="2 3">NG05B_CO5_07</strain>
    </source>
</reference>
<dbReference type="InterPro" id="IPR027396">
    <property type="entry name" value="DsrEFH-like"/>
</dbReference>
<dbReference type="Proteomes" id="UP000065473">
    <property type="component" value="Chromosome"/>
</dbReference>
<dbReference type="OrthoDB" id="25864at2157"/>
<dbReference type="EMBL" id="CP013695">
    <property type="protein sequence ID" value="ALU31080.1"/>
    <property type="molecule type" value="Genomic_DNA"/>
</dbReference>
<dbReference type="PANTHER" id="PTHR34655">
    <property type="entry name" value="CONSERVED WITHIN P. AEROPHILUM"/>
    <property type="match status" value="1"/>
</dbReference>
<dbReference type="Proteomes" id="UP000060043">
    <property type="component" value="Chromosome"/>
</dbReference>
<dbReference type="GeneID" id="14551968"/>
<gene>
    <name evidence="1" type="ORF">ATY89_10675</name>
    <name evidence="2" type="ORF">ATZ20_02230</name>
</gene>
<dbReference type="InterPro" id="IPR032836">
    <property type="entry name" value="DsrE2-like"/>
</dbReference>
<name>A0A0U3FB10_9CREN</name>
<evidence type="ECO:0000313" key="1">
    <source>
        <dbReference type="EMBL" id="ALU30362.1"/>
    </source>
</evidence>
<dbReference type="PaxDb" id="1435377-SUSAZ_06995"/>
<dbReference type="Pfam" id="PF13686">
    <property type="entry name" value="DrsE_2"/>
    <property type="match status" value="1"/>
</dbReference>
<dbReference type="EMBL" id="CP013694">
    <property type="protein sequence ID" value="ALU30362.1"/>
    <property type="molecule type" value="Genomic_DNA"/>
</dbReference>
<dbReference type="AlphaFoldDB" id="A0A0U3FB10"/>
<dbReference type="OMA" id="ASLYIKW"/>
<dbReference type="RefSeq" id="WP_011278296.1">
    <property type="nucleotide sequence ID" value="NZ_BHWZ01000003.1"/>
</dbReference>
<dbReference type="Gene3D" id="3.40.1260.10">
    <property type="entry name" value="DsrEFH-like"/>
    <property type="match status" value="1"/>
</dbReference>
<dbReference type="SUPFAM" id="SSF75169">
    <property type="entry name" value="DsrEFH-like"/>
    <property type="match status" value="1"/>
</dbReference>
<dbReference type="PANTHER" id="PTHR34655:SF3">
    <property type="match status" value="1"/>
</dbReference>
<evidence type="ECO:0000313" key="3">
    <source>
        <dbReference type="Proteomes" id="UP000060043"/>
    </source>
</evidence>
<sequence>MAKLTILVSNNSLDSLYHALALALSARALSWEVKVFVVSQAVTLFLKSSKKAFSLPFFARFFVRRQMKRLNLPEIEKMINEAIKEGVEFYVDEIGIKMLNASPEDLYDGVKLSGSISFLKDAKESEVVISL</sequence>
<evidence type="ECO:0000313" key="4">
    <source>
        <dbReference type="Proteomes" id="UP000065473"/>
    </source>
</evidence>
<evidence type="ECO:0000313" key="2">
    <source>
        <dbReference type="EMBL" id="ALU31080.1"/>
    </source>
</evidence>
<dbReference type="STRING" id="1435377.SUSAZ_06995"/>